<dbReference type="AlphaFoldDB" id="A0A161SCJ4"/>
<protein>
    <submittedName>
        <fullName evidence="1">Uncharacterized protein</fullName>
    </submittedName>
</protein>
<dbReference type="RefSeq" id="WP_063183030.1">
    <property type="nucleotide sequence ID" value="NZ_LQRA01000057.1"/>
</dbReference>
<gene>
    <name evidence="1" type="ORF">AV654_19360</name>
</gene>
<reference evidence="2" key="1">
    <citation type="submission" date="2016-01" db="EMBL/GenBank/DDBJ databases">
        <title>Draft genome of Chromobacterium sp. F49.</title>
        <authorList>
            <person name="Hong K.W."/>
        </authorList>
    </citation>
    <scope>NUCLEOTIDE SEQUENCE [LARGE SCALE GENOMIC DNA]</scope>
    <source>
        <strain evidence="2">M63</strain>
    </source>
</reference>
<dbReference type="Proteomes" id="UP000076563">
    <property type="component" value="Unassembled WGS sequence"/>
</dbReference>
<keyword evidence="2" id="KW-1185">Reference proteome</keyword>
<sequence length="126" mass="14805">MLELKYEIGTNYRVYFCGDYMGRVRQAGIRRWVWSPSFPMPPGYLEATSLDELTQQIEAKLGELGYVHRRDITEWTYKCTFCGMLYNHSKQRHYLWCTFWDCGTDIAPLVLLKSIQEEVQGEGCES</sequence>
<evidence type="ECO:0000313" key="1">
    <source>
        <dbReference type="EMBL" id="KZE78135.1"/>
    </source>
</evidence>
<accession>A0A161SCJ4</accession>
<evidence type="ECO:0000313" key="2">
    <source>
        <dbReference type="Proteomes" id="UP000076563"/>
    </source>
</evidence>
<dbReference type="EMBL" id="LQRA01000057">
    <property type="protein sequence ID" value="KZE78135.1"/>
    <property type="molecule type" value="Genomic_DNA"/>
</dbReference>
<name>A0A161SCJ4_9BACL</name>
<proteinExistence type="predicted"/>
<organism evidence="1 2">
    <name type="scientific">Paenibacillus elgii</name>
    <dbReference type="NCBI Taxonomy" id="189691"/>
    <lineage>
        <taxon>Bacteria</taxon>
        <taxon>Bacillati</taxon>
        <taxon>Bacillota</taxon>
        <taxon>Bacilli</taxon>
        <taxon>Bacillales</taxon>
        <taxon>Paenibacillaceae</taxon>
        <taxon>Paenibacillus</taxon>
    </lineage>
</organism>
<comment type="caution">
    <text evidence="1">The sequence shown here is derived from an EMBL/GenBank/DDBJ whole genome shotgun (WGS) entry which is preliminary data.</text>
</comment>